<name>A0A2P5CXJ8_PARAD</name>
<feature type="domain" description="CID" evidence="10">
    <location>
        <begin position="882"/>
        <end position="1023"/>
    </location>
</feature>
<dbReference type="Gene3D" id="1.25.40.90">
    <property type="match status" value="1"/>
</dbReference>
<feature type="compositionally biased region" description="Basic and acidic residues" evidence="8">
    <location>
        <begin position="529"/>
        <end position="540"/>
    </location>
</feature>
<dbReference type="PANTHER" id="PTHR12550">
    <property type="entry name" value="HEPATOMA-DERIVED GROWTH FACTOR-RELATED"/>
    <property type="match status" value="1"/>
</dbReference>
<dbReference type="InterPro" id="IPR008942">
    <property type="entry name" value="ENTH_VHS"/>
</dbReference>
<keyword evidence="3" id="KW-0507">mRNA processing</keyword>
<feature type="compositionally biased region" description="Polar residues" evidence="8">
    <location>
        <begin position="155"/>
        <end position="165"/>
    </location>
</feature>
<dbReference type="Pfam" id="PF04818">
    <property type="entry name" value="CID"/>
    <property type="match status" value="1"/>
</dbReference>
<keyword evidence="4" id="KW-0805">Transcription regulation</keyword>
<feature type="region of interest" description="Disordered" evidence="8">
    <location>
        <begin position="115"/>
        <end position="242"/>
    </location>
</feature>
<dbReference type="InterPro" id="IPR000313">
    <property type="entry name" value="PWWP_dom"/>
</dbReference>
<feature type="region of interest" description="Disordered" evidence="8">
    <location>
        <begin position="1250"/>
        <end position="1285"/>
    </location>
</feature>
<dbReference type="GO" id="GO:0009908">
    <property type="term" value="P:flower development"/>
    <property type="evidence" value="ECO:0007669"/>
    <property type="project" value="UniProtKB-KW"/>
</dbReference>
<feature type="region of interest" description="Disordered" evidence="8">
    <location>
        <begin position="781"/>
        <end position="841"/>
    </location>
</feature>
<sequence length="1442" mass="157392">MAPSRRKGASKAAAAAAARRQWKVGDLVLAKVKGFPAWPATVSEPEKWGYSTDWKKVLVYFFGTQQIAFCNPADVEAFTEEKKQTLLVKRHGKGADFVRAVQEIIDSYEKLKKQDQADDFNSEGVTHINGGNSVDSSANLGSKDRHEAPEATLDSRFNSSSSTADGNDPSPPVEDTSATAPVDAVGEKEEPTDTTAVTEIPLRTIFSSRKRSRNLRLQGGVPQKKEPIVRRSRTSSRLESRRLRGSIVQCNDDSKTAGNISASVVRDGLLRRNRQRMKSADASECDDVDLSAFVSSGSIEDNGSEIVTVESDTFSFNEGSTIDSDCKIEHSEILVGCLEGDVELSKGSDLQIKAVVIKKKRKPNRKRMSNDALEPTITVDKEAGAHCSSESSQNACEKMNGSCPKEDGDEHLPLVKRARVRMGEPSSLKEPNSLLTSAENTQKEAVIQTSGAISKSSNCDDPFERDSFMINTASGTSPSQGGSQLFRGSNPQIWKAKKDQSFGCSVDGEAALPPSKRLHRALEAMSAHAAEEGQSRKDVSSDVNTVPNECSNSLMSVSPHMTIETKTASDVVLQNVDPAGCNSQGVNASEPATSFNPRSGENTESSLEADLLNRRVESANIQCDKSGEENFVDSGKHADGNNPCDGSDGGETVAIAVQTQSPMCSLSSPDRKESDAGVVQGSEDELLLPEDKGNIKSIELFSDRSDKSQHEFNMCERTVISMDPVSGTHDDIVELSPQSRIDVLQLNTECTGYENTSASEPLPDDNKEENDMSEVVMEVVNEQKQDSSSLSIPNDHLGDSLDNHSSPSLTDGGDSLAQASPSNVSFHNVSTSDNRSLQNNGTCSPDVYLRHKITLHPPVVDGEEKYDSMVIQRPKSSGKYAESNAALTSFEAMLGTLTRTKESIGRATRVAIDCAKLGVSSKVVDVLASCLESESSLHRRVDLFFLVDSIAQCSRCMKGDVGGLYPSAFQAMLPRLLAAAAPPGNSSHENRRQCRKVLRLWLERKILPESIVRRHMRELDSHAAVSSGGAFCRRTMRTERSLDDPLREMEGMLVDEYGSNSSFQLPGFCMPSMLKDEGEGSDSDGGSFEAVTPEHSPETHGDHDTAPAIGKHRHILEDVDGELEMEDVAPCETEITSSSGAIGAAATQISQNQFEHSFSVTFAPPLPQDVPPSSPPLPSSPPPPPPPPPAILLPCVVSDPYANGMDSKLYADPNNMQDPMVQSVGQQSNAPRINQTVSDAVHYHASECRDPQRQMPESFHGPNYHNKGYPLRPPHPPPSNQFSYVRGEHHFNPRREDAPPPSYSNRHHFVQNWDRENFFNNHERIKQAPHEFHDSWRFPPHSFSGPRYPGKGKSYGPAPFVGPPSEHTRVHNQGWRFPLRSVSHRNTMPYRPPPLEGPIPVADLNLILLVLREIHLVNRVRSVMESDVAAFVLAICQHYVTG</sequence>
<gene>
    <name evidence="11" type="ORF">PanWU01x14_115160</name>
</gene>
<dbReference type="PANTHER" id="PTHR12550:SF49">
    <property type="entry name" value="PROTEIN HUA2-LIKE 2-RELATED"/>
    <property type="match status" value="1"/>
</dbReference>
<organism evidence="11 12">
    <name type="scientific">Parasponia andersonii</name>
    <name type="common">Sponia andersonii</name>
    <dbReference type="NCBI Taxonomy" id="3476"/>
    <lineage>
        <taxon>Eukaryota</taxon>
        <taxon>Viridiplantae</taxon>
        <taxon>Streptophyta</taxon>
        <taxon>Embryophyta</taxon>
        <taxon>Tracheophyta</taxon>
        <taxon>Spermatophyta</taxon>
        <taxon>Magnoliopsida</taxon>
        <taxon>eudicotyledons</taxon>
        <taxon>Gunneridae</taxon>
        <taxon>Pentapetalae</taxon>
        <taxon>rosids</taxon>
        <taxon>fabids</taxon>
        <taxon>Rosales</taxon>
        <taxon>Cannabaceae</taxon>
        <taxon>Parasponia</taxon>
    </lineage>
</organism>
<dbReference type="Pfam" id="PF00855">
    <property type="entry name" value="PWWP"/>
    <property type="match status" value="1"/>
</dbReference>
<feature type="compositionally biased region" description="Pro residues" evidence="8">
    <location>
        <begin position="1164"/>
        <end position="1191"/>
    </location>
</feature>
<dbReference type="SMART" id="SM00582">
    <property type="entry name" value="RPR"/>
    <property type="match status" value="1"/>
</dbReference>
<feature type="region of interest" description="Disordered" evidence="8">
    <location>
        <begin position="582"/>
        <end position="605"/>
    </location>
</feature>
<evidence type="ECO:0000313" key="11">
    <source>
        <dbReference type="EMBL" id="PON65773.1"/>
    </source>
</evidence>
<dbReference type="GO" id="GO:0006397">
    <property type="term" value="P:mRNA processing"/>
    <property type="evidence" value="ECO:0007669"/>
    <property type="project" value="UniProtKB-KW"/>
</dbReference>
<keyword evidence="6" id="KW-0804">Transcription</keyword>
<evidence type="ECO:0000256" key="6">
    <source>
        <dbReference type="ARBA" id="ARBA00023163"/>
    </source>
</evidence>
<dbReference type="OrthoDB" id="62853at2759"/>
<dbReference type="CDD" id="cd20147">
    <property type="entry name" value="PWWP_HULK"/>
    <property type="match status" value="1"/>
</dbReference>
<dbReference type="GO" id="GO:0005634">
    <property type="term" value="C:nucleus"/>
    <property type="evidence" value="ECO:0007669"/>
    <property type="project" value="UniProtKB-SubCell"/>
</dbReference>
<dbReference type="PROSITE" id="PS51391">
    <property type="entry name" value="CID"/>
    <property type="match status" value="1"/>
</dbReference>
<dbReference type="FunFam" id="1.25.40.90:FF:000037">
    <property type="entry name" value="Enhancer of ag-4 2"/>
    <property type="match status" value="1"/>
</dbReference>
<accession>A0A2P5CXJ8</accession>
<evidence type="ECO:0000256" key="2">
    <source>
        <dbReference type="ARBA" id="ARBA00022473"/>
    </source>
</evidence>
<evidence type="ECO:0000256" key="3">
    <source>
        <dbReference type="ARBA" id="ARBA00022664"/>
    </source>
</evidence>
<keyword evidence="5" id="KW-0287">Flowering</keyword>
<evidence type="ECO:0000313" key="12">
    <source>
        <dbReference type="Proteomes" id="UP000237105"/>
    </source>
</evidence>
<feature type="region of interest" description="Disordered" evidence="8">
    <location>
        <begin position="1161"/>
        <end position="1191"/>
    </location>
</feature>
<dbReference type="EMBL" id="JXTB01000085">
    <property type="protein sequence ID" value="PON65773.1"/>
    <property type="molecule type" value="Genomic_DNA"/>
</dbReference>
<feature type="region of interest" description="Disordered" evidence="8">
    <location>
        <begin position="1075"/>
        <end position="1107"/>
    </location>
</feature>
<evidence type="ECO:0000259" key="10">
    <source>
        <dbReference type="PROSITE" id="PS51391"/>
    </source>
</evidence>
<dbReference type="Proteomes" id="UP000237105">
    <property type="component" value="Unassembled WGS sequence"/>
</dbReference>
<evidence type="ECO:0000256" key="8">
    <source>
        <dbReference type="SAM" id="MobiDB-lite"/>
    </source>
</evidence>
<reference evidence="12" key="1">
    <citation type="submission" date="2016-06" db="EMBL/GenBank/DDBJ databases">
        <title>Parallel loss of symbiosis genes in relatives of nitrogen-fixing non-legume Parasponia.</title>
        <authorList>
            <person name="Van Velzen R."/>
            <person name="Holmer R."/>
            <person name="Bu F."/>
            <person name="Rutten L."/>
            <person name="Van Zeijl A."/>
            <person name="Liu W."/>
            <person name="Santuari L."/>
            <person name="Cao Q."/>
            <person name="Sharma T."/>
            <person name="Shen D."/>
            <person name="Roswanjaya Y."/>
            <person name="Wardhani T."/>
            <person name="Kalhor M.S."/>
            <person name="Jansen J."/>
            <person name="Van den Hoogen J."/>
            <person name="Gungor B."/>
            <person name="Hartog M."/>
            <person name="Hontelez J."/>
            <person name="Verver J."/>
            <person name="Yang W.-C."/>
            <person name="Schijlen E."/>
            <person name="Repin R."/>
            <person name="Schilthuizen M."/>
            <person name="Schranz E."/>
            <person name="Heidstra R."/>
            <person name="Miyata K."/>
            <person name="Fedorova E."/>
            <person name="Kohlen W."/>
            <person name="Bisseling T."/>
            <person name="Smit S."/>
            <person name="Geurts R."/>
        </authorList>
    </citation>
    <scope>NUCLEOTIDE SEQUENCE [LARGE SCALE GENOMIC DNA]</scope>
    <source>
        <strain evidence="12">cv. WU1-14</strain>
    </source>
</reference>
<keyword evidence="2" id="KW-0217">Developmental protein</keyword>
<evidence type="ECO:0000259" key="9">
    <source>
        <dbReference type="PROSITE" id="PS50812"/>
    </source>
</evidence>
<evidence type="ECO:0000256" key="5">
    <source>
        <dbReference type="ARBA" id="ARBA00023089"/>
    </source>
</evidence>
<dbReference type="SMART" id="SM00293">
    <property type="entry name" value="PWWP"/>
    <property type="match status" value="1"/>
</dbReference>
<dbReference type="STRING" id="3476.A0A2P5CXJ8"/>
<evidence type="ECO:0000256" key="7">
    <source>
        <dbReference type="ARBA" id="ARBA00023242"/>
    </source>
</evidence>
<feature type="domain" description="PWWP" evidence="9">
    <location>
        <begin position="24"/>
        <end position="81"/>
    </location>
</feature>
<feature type="region of interest" description="Disordered" evidence="8">
    <location>
        <begin position="626"/>
        <end position="650"/>
    </location>
</feature>
<proteinExistence type="predicted"/>
<keyword evidence="7" id="KW-0539">Nucleus</keyword>
<dbReference type="InterPro" id="IPR006569">
    <property type="entry name" value="CID_dom"/>
</dbReference>
<keyword evidence="12" id="KW-1185">Reference proteome</keyword>
<feature type="compositionally biased region" description="Polar residues" evidence="8">
    <location>
        <begin position="817"/>
        <end position="841"/>
    </location>
</feature>
<comment type="subcellular location">
    <subcellularLocation>
        <location evidence="1">Nucleus</location>
    </subcellularLocation>
</comment>
<protein>
    <submittedName>
        <fullName evidence="11">RNA polymerase II-binding domain containing protein</fullName>
    </submittedName>
</protein>
<evidence type="ECO:0000256" key="1">
    <source>
        <dbReference type="ARBA" id="ARBA00004123"/>
    </source>
</evidence>
<dbReference type="SUPFAM" id="SSF63748">
    <property type="entry name" value="Tudor/PWWP/MBT"/>
    <property type="match status" value="1"/>
</dbReference>
<dbReference type="PROSITE" id="PS50812">
    <property type="entry name" value="PWWP"/>
    <property type="match status" value="1"/>
</dbReference>
<feature type="compositionally biased region" description="Basic and acidic residues" evidence="8">
    <location>
        <begin position="1095"/>
        <end position="1105"/>
    </location>
</feature>
<feature type="region of interest" description="Disordered" evidence="8">
    <location>
        <begin position="525"/>
        <end position="545"/>
    </location>
</feature>
<evidence type="ECO:0000256" key="4">
    <source>
        <dbReference type="ARBA" id="ARBA00023015"/>
    </source>
</evidence>
<comment type="caution">
    <text evidence="11">The sequence shown here is derived from an EMBL/GenBank/DDBJ whole genome shotgun (WGS) entry which is preliminary data.</text>
</comment>
<dbReference type="Gene3D" id="2.30.30.140">
    <property type="match status" value="1"/>
</dbReference>
<feature type="compositionally biased region" description="Polar residues" evidence="8">
    <location>
        <begin position="129"/>
        <end position="140"/>
    </location>
</feature>